<dbReference type="EMBL" id="JDFF01000024">
    <property type="protein sequence ID" value="EWC91564.1"/>
    <property type="molecule type" value="Genomic_DNA"/>
</dbReference>
<protein>
    <submittedName>
        <fullName evidence="2">Uncharacterized protein</fullName>
    </submittedName>
</protein>
<keyword evidence="1" id="KW-1133">Transmembrane helix</keyword>
<dbReference type="RefSeq" id="WP_155807306.1">
    <property type="nucleotide sequence ID" value="NZ_JDFF01000024.1"/>
</dbReference>
<dbReference type="AlphaFoldDB" id="Z4WVQ7"/>
<keyword evidence="1" id="KW-0812">Transmembrane</keyword>
<sequence>MKRFFLTLFSLSYFIVIYLVNETMSSPSLDISWQPFVGVFLLMGTALLLGYVGHDPDLENEATRCDHN</sequence>
<dbReference type="Proteomes" id="UP000023482">
    <property type="component" value="Unassembled WGS sequence"/>
</dbReference>
<dbReference type="PATRIC" id="fig|887901.3.peg.1468"/>
<keyword evidence="1" id="KW-0472">Membrane</keyword>
<gene>
    <name evidence="2" type="ORF">HMPREF0636_0460</name>
</gene>
<keyword evidence="3" id="KW-1185">Reference proteome</keyword>
<comment type="caution">
    <text evidence="2">The sequence shown here is derived from an EMBL/GenBank/DDBJ whole genome shotgun (WGS) entry which is preliminary data.</text>
</comment>
<evidence type="ECO:0000256" key="1">
    <source>
        <dbReference type="SAM" id="Phobius"/>
    </source>
</evidence>
<evidence type="ECO:0000313" key="3">
    <source>
        <dbReference type="Proteomes" id="UP000023482"/>
    </source>
</evidence>
<name>Z4WVQ7_9PORP</name>
<reference evidence="2 3" key="1">
    <citation type="submission" date="2014-01" db="EMBL/GenBank/DDBJ databases">
        <authorList>
            <person name="Durkin A.S."/>
            <person name="McCorrison J."/>
            <person name="Torralba M."/>
            <person name="Gillis M."/>
            <person name="Haft D.H."/>
            <person name="Methe B."/>
            <person name="Sutton G."/>
            <person name="Nelson K.E."/>
        </authorList>
    </citation>
    <scope>NUCLEOTIDE SEQUENCE [LARGE SCALE GENOMIC DNA]</scope>
    <source>
        <strain evidence="2 3">ATCC 51270</strain>
    </source>
</reference>
<organism evidence="2 3">
    <name type="scientific">Porphyromonas catoniae ATCC 51270</name>
    <dbReference type="NCBI Taxonomy" id="887901"/>
    <lineage>
        <taxon>Bacteria</taxon>
        <taxon>Pseudomonadati</taxon>
        <taxon>Bacteroidota</taxon>
        <taxon>Bacteroidia</taxon>
        <taxon>Bacteroidales</taxon>
        <taxon>Porphyromonadaceae</taxon>
        <taxon>Porphyromonas</taxon>
    </lineage>
</organism>
<accession>Z4WVQ7</accession>
<feature type="transmembrane region" description="Helical" evidence="1">
    <location>
        <begin position="35"/>
        <end position="54"/>
    </location>
</feature>
<proteinExistence type="predicted"/>
<evidence type="ECO:0000313" key="2">
    <source>
        <dbReference type="EMBL" id="EWC91564.1"/>
    </source>
</evidence>